<reference evidence="3" key="1">
    <citation type="submission" date="2025-08" db="UniProtKB">
        <authorList>
            <consortium name="RefSeq"/>
        </authorList>
    </citation>
    <scope>IDENTIFICATION</scope>
</reference>
<proteinExistence type="predicted"/>
<dbReference type="InterPro" id="IPR035892">
    <property type="entry name" value="C2_domain_sf"/>
</dbReference>
<dbReference type="CDD" id="cd00276">
    <property type="entry name" value="C2B_Synaptotagmin"/>
    <property type="match status" value="1"/>
</dbReference>
<dbReference type="Gene3D" id="2.60.40.150">
    <property type="entry name" value="C2 domain"/>
    <property type="match status" value="1"/>
</dbReference>
<dbReference type="InterPro" id="IPR000008">
    <property type="entry name" value="C2_dom"/>
</dbReference>
<evidence type="ECO:0000259" key="1">
    <source>
        <dbReference type="PROSITE" id="PS50004"/>
    </source>
</evidence>
<dbReference type="GeneID" id="106012183"/>
<dbReference type="PANTHER" id="PTHR10024:SF383">
    <property type="entry name" value="C2 DOMAIN-CONTAINING PROTEIN"/>
    <property type="match status" value="1"/>
</dbReference>
<protein>
    <submittedName>
        <fullName evidence="3">Synaptotagmin-9</fullName>
    </submittedName>
</protein>
<dbReference type="Proteomes" id="UP000694888">
    <property type="component" value="Unplaced"/>
</dbReference>
<evidence type="ECO:0000313" key="2">
    <source>
        <dbReference type="Proteomes" id="UP000694888"/>
    </source>
</evidence>
<dbReference type="PANTHER" id="PTHR10024">
    <property type="entry name" value="SYNAPTOTAGMIN"/>
    <property type="match status" value="1"/>
</dbReference>
<dbReference type="RefSeq" id="XP_012939755.1">
    <property type="nucleotide sequence ID" value="XM_013084301.2"/>
</dbReference>
<keyword evidence="2" id="KW-1185">Reference proteome</keyword>
<evidence type="ECO:0000313" key="3">
    <source>
        <dbReference type="RefSeq" id="XP_012939755.1"/>
    </source>
</evidence>
<sequence length="130" mass="14667">MFSMSYLPSAERLTVVIIKARNLRLQDDGKVDLNPFIKVCITSGSKKVKKKKTSTAHGTNSPTWNEALVFSVHRESLRNISLEVSAYHDNKIGVDEVIGRIRLSQDSEDGLRCQELLRENSTAARWYSLS</sequence>
<dbReference type="SUPFAM" id="SSF49562">
    <property type="entry name" value="C2 domain (Calcium/lipid-binding domain, CaLB)"/>
    <property type="match status" value="1"/>
</dbReference>
<name>A0ABM1A2X5_APLCA</name>
<dbReference type="SMART" id="SM00239">
    <property type="entry name" value="C2"/>
    <property type="match status" value="1"/>
</dbReference>
<gene>
    <name evidence="3" type="primary">LOC106012183</name>
</gene>
<dbReference type="Pfam" id="PF00168">
    <property type="entry name" value="C2"/>
    <property type="match status" value="1"/>
</dbReference>
<organism evidence="2 3">
    <name type="scientific">Aplysia californica</name>
    <name type="common">California sea hare</name>
    <dbReference type="NCBI Taxonomy" id="6500"/>
    <lineage>
        <taxon>Eukaryota</taxon>
        <taxon>Metazoa</taxon>
        <taxon>Spiralia</taxon>
        <taxon>Lophotrochozoa</taxon>
        <taxon>Mollusca</taxon>
        <taxon>Gastropoda</taxon>
        <taxon>Heterobranchia</taxon>
        <taxon>Euthyneura</taxon>
        <taxon>Tectipleura</taxon>
        <taxon>Aplysiida</taxon>
        <taxon>Aplysioidea</taxon>
        <taxon>Aplysiidae</taxon>
        <taxon>Aplysia</taxon>
    </lineage>
</organism>
<dbReference type="PROSITE" id="PS50004">
    <property type="entry name" value="C2"/>
    <property type="match status" value="1"/>
</dbReference>
<feature type="domain" description="C2" evidence="1">
    <location>
        <begin position="1"/>
        <end position="127"/>
    </location>
</feature>
<accession>A0ABM1A2X5</accession>